<dbReference type="GO" id="GO:0005759">
    <property type="term" value="C:mitochondrial matrix"/>
    <property type="evidence" value="ECO:0007669"/>
    <property type="project" value="UniProtKB-SubCell"/>
</dbReference>
<evidence type="ECO:0000256" key="8">
    <source>
        <dbReference type="ARBA" id="ARBA00031830"/>
    </source>
</evidence>
<organism evidence="10 11">
    <name type="scientific">Pseudolycoriella hygida</name>
    <dbReference type="NCBI Taxonomy" id="35572"/>
    <lineage>
        <taxon>Eukaryota</taxon>
        <taxon>Metazoa</taxon>
        <taxon>Ecdysozoa</taxon>
        <taxon>Arthropoda</taxon>
        <taxon>Hexapoda</taxon>
        <taxon>Insecta</taxon>
        <taxon>Pterygota</taxon>
        <taxon>Neoptera</taxon>
        <taxon>Endopterygota</taxon>
        <taxon>Diptera</taxon>
        <taxon>Nematocera</taxon>
        <taxon>Sciaroidea</taxon>
        <taxon>Sciaridae</taxon>
        <taxon>Pseudolycoriella</taxon>
    </lineage>
</organism>
<keyword evidence="11" id="KW-1185">Reference proteome</keyword>
<dbReference type="PANTHER" id="PTHR46749:SF1">
    <property type="entry name" value="COMPLEX III ASSEMBLY FACTOR LYRM7"/>
    <property type="match status" value="1"/>
</dbReference>
<dbReference type="PANTHER" id="PTHR46749">
    <property type="entry name" value="COMPLEX III ASSEMBLY FACTOR LYRM7"/>
    <property type="match status" value="1"/>
</dbReference>
<accession>A0A9Q0N025</accession>
<dbReference type="Proteomes" id="UP001151699">
    <property type="component" value="Chromosome B"/>
</dbReference>
<evidence type="ECO:0000256" key="5">
    <source>
        <dbReference type="ARBA" id="ARBA00025430"/>
    </source>
</evidence>
<keyword evidence="3" id="KW-0496">Mitochondrion</keyword>
<evidence type="ECO:0000256" key="4">
    <source>
        <dbReference type="ARBA" id="ARBA00023186"/>
    </source>
</evidence>
<dbReference type="GO" id="GO:0034551">
    <property type="term" value="P:mitochondrial respiratory chain complex III assembly"/>
    <property type="evidence" value="ECO:0007669"/>
    <property type="project" value="InterPro"/>
</dbReference>
<dbReference type="Pfam" id="PF05347">
    <property type="entry name" value="Complex1_LYR"/>
    <property type="match status" value="1"/>
</dbReference>
<dbReference type="CDD" id="cd20267">
    <property type="entry name" value="Complex1_LYR_LYRM7"/>
    <property type="match status" value="1"/>
</dbReference>
<evidence type="ECO:0000256" key="2">
    <source>
        <dbReference type="ARBA" id="ARBA00009508"/>
    </source>
</evidence>
<dbReference type="InterPro" id="IPR050435">
    <property type="entry name" value="MZM1/LYRM7"/>
</dbReference>
<feature type="domain" description="Complex 1 LYR protein" evidence="9">
    <location>
        <begin position="27"/>
        <end position="83"/>
    </location>
</feature>
<evidence type="ECO:0000256" key="3">
    <source>
        <dbReference type="ARBA" id="ARBA00023128"/>
    </source>
</evidence>
<dbReference type="EMBL" id="WJQU01000002">
    <property type="protein sequence ID" value="KAJ6641104.1"/>
    <property type="molecule type" value="Genomic_DNA"/>
</dbReference>
<comment type="subcellular location">
    <subcellularLocation>
        <location evidence="1">Mitochondrion matrix</location>
    </subcellularLocation>
</comment>
<dbReference type="OrthoDB" id="529194at2759"/>
<evidence type="ECO:0000259" key="9">
    <source>
        <dbReference type="Pfam" id="PF05347"/>
    </source>
</evidence>
<comment type="function">
    <text evidence="5">Assembly factor required for Rieske Fe-S protein UQCRFS1 incorporation into the cytochrome b-c1 (CIII) complex. Functions as a chaperone, binding to this subunit within the mitochondrial matrix and stabilizing it prior to its translocation and insertion into the late CIII dimeric intermediate within the mitochondrial inner membrane.</text>
</comment>
<comment type="subunit">
    <text evidence="6">Interacts with UQCRFS1.</text>
</comment>
<keyword evidence="4" id="KW-0143">Chaperone</keyword>
<comment type="similarity">
    <text evidence="2">Belongs to the complex I LYR family.</text>
</comment>
<reference evidence="10" key="1">
    <citation type="submission" date="2022-07" db="EMBL/GenBank/DDBJ databases">
        <authorList>
            <person name="Trinca V."/>
            <person name="Uliana J.V.C."/>
            <person name="Torres T.T."/>
            <person name="Ward R.J."/>
            <person name="Monesi N."/>
        </authorList>
    </citation>
    <scope>NUCLEOTIDE SEQUENCE</scope>
    <source>
        <strain evidence="10">HSMRA1968</strain>
        <tissue evidence="10">Whole embryos</tissue>
    </source>
</reference>
<evidence type="ECO:0000256" key="7">
    <source>
        <dbReference type="ARBA" id="ARBA00026165"/>
    </source>
</evidence>
<dbReference type="AlphaFoldDB" id="A0A9Q0N025"/>
<evidence type="ECO:0000313" key="11">
    <source>
        <dbReference type="Proteomes" id="UP001151699"/>
    </source>
</evidence>
<evidence type="ECO:0000256" key="6">
    <source>
        <dbReference type="ARBA" id="ARBA00025809"/>
    </source>
</evidence>
<sequence length="136" mass="15473">MGDSKKFEGYNIISVYLGTKEKMSVRQRVLSAFKSLHRVASQTFGGDERTLLAARIKINEEFKKNKHIQNEGSVDELVKLAEEVEQELKSNVIQAKEKEPGVYEAKITKDTTKLNNVMFDENAVIEKPRPGTKRCK</sequence>
<dbReference type="InterPro" id="IPR045298">
    <property type="entry name" value="Complex1_LYR_LYRM7"/>
</dbReference>
<evidence type="ECO:0000256" key="1">
    <source>
        <dbReference type="ARBA" id="ARBA00004305"/>
    </source>
</evidence>
<gene>
    <name evidence="10" type="primary">LYRM7</name>
    <name evidence="10" type="ORF">Bhyg_06039</name>
</gene>
<proteinExistence type="inferred from homology"/>
<protein>
    <recommendedName>
        <fullName evidence="7">Complex III assembly factor LYRM7</fullName>
    </recommendedName>
    <alternativeName>
        <fullName evidence="8">LYR motif-containing protein 7</fullName>
    </alternativeName>
</protein>
<comment type="caution">
    <text evidence="10">The sequence shown here is derived from an EMBL/GenBank/DDBJ whole genome shotgun (WGS) entry which is preliminary data.</text>
</comment>
<dbReference type="GO" id="GO:0044183">
    <property type="term" value="F:protein folding chaperone"/>
    <property type="evidence" value="ECO:0007669"/>
    <property type="project" value="TreeGrafter"/>
</dbReference>
<dbReference type="InterPro" id="IPR008011">
    <property type="entry name" value="Complex1_LYR_dom"/>
</dbReference>
<name>A0A9Q0N025_9DIPT</name>
<evidence type="ECO:0000313" key="10">
    <source>
        <dbReference type="EMBL" id="KAJ6641104.1"/>
    </source>
</evidence>